<dbReference type="RefSeq" id="WP_249624761.1">
    <property type="nucleotide sequence ID" value="NZ_CP091087.1"/>
</dbReference>
<dbReference type="Proteomes" id="UP001224412">
    <property type="component" value="Unassembled WGS sequence"/>
</dbReference>
<reference evidence="2" key="1">
    <citation type="submission" date="2023-05" db="EMBL/GenBank/DDBJ databases">
        <title>Metabolic capabilities are highly conserved among human nasal-associated Corynebacterium species in pangenomic analyses.</title>
        <authorList>
            <person name="Tran T.H."/>
            <person name="Roberts A.Q."/>
            <person name="Escapa I.F."/>
            <person name="Gao W."/>
            <person name="Conlan S."/>
            <person name="Kong H."/>
            <person name="Segre J.A."/>
            <person name="Kelly M.S."/>
            <person name="Lemon K.P."/>
        </authorList>
    </citation>
    <scope>NUCLEOTIDE SEQUENCE</scope>
    <source>
        <strain evidence="2">KPL2773</strain>
    </source>
</reference>
<protein>
    <submittedName>
        <fullName evidence="2">Uncharacterized protein</fullName>
    </submittedName>
</protein>
<gene>
    <name evidence="2" type="ORF">QPX42_05295</name>
</gene>
<name>A0AAP4BRB7_9CORY</name>
<keyword evidence="1" id="KW-0732">Signal</keyword>
<dbReference type="EMBL" id="JASNVH010000007">
    <property type="protein sequence ID" value="MDK4306965.1"/>
    <property type="molecule type" value="Genomic_DNA"/>
</dbReference>
<feature type="signal peptide" evidence="1">
    <location>
        <begin position="1"/>
        <end position="29"/>
    </location>
</feature>
<sequence length="263" mass="28949">MAIWKNKIGKVVAFSVFASVISVAPIAAAENSTPPELKHNLSTQANESLLPSEQDIQDIRDEMTSRGISNEDQEAIVEKIRQGELPDADNPDVEPIQVSKSSKDNEVQVLKFPDGSIAYTSIGDGESVAGDGHAGIQARSIVGSEGCHRYWYNNGWERWDHCLIQYSGIAFKYSFRADVSLPHDPNGRGIIRRVWEPTVWKAFGHTVQSTNVSIIQGWEDKKTGTPAQAQMRATLQVGKIFSTKTIALTLKITGRKVSINPTM</sequence>
<organism evidence="2 3">
    <name type="scientific">Corynebacterium pseudodiphtheriticum</name>
    <dbReference type="NCBI Taxonomy" id="37637"/>
    <lineage>
        <taxon>Bacteria</taxon>
        <taxon>Bacillati</taxon>
        <taxon>Actinomycetota</taxon>
        <taxon>Actinomycetes</taxon>
        <taxon>Mycobacteriales</taxon>
        <taxon>Corynebacteriaceae</taxon>
        <taxon>Corynebacterium</taxon>
    </lineage>
</organism>
<evidence type="ECO:0000313" key="2">
    <source>
        <dbReference type="EMBL" id="MDK4306965.1"/>
    </source>
</evidence>
<evidence type="ECO:0000256" key="1">
    <source>
        <dbReference type="SAM" id="SignalP"/>
    </source>
</evidence>
<dbReference type="AlphaFoldDB" id="A0AAP4BRB7"/>
<accession>A0AAP4BRB7</accession>
<evidence type="ECO:0000313" key="3">
    <source>
        <dbReference type="Proteomes" id="UP001224412"/>
    </source>
</evidence>
<proteinExistence type="predicted"/>
<feature type="chain" id="PRO_5043003136" evidence="1">
    <location>
        <begin position="30"/>
        <end position="263"/>
    </location>
</feature>
<comment type="caution">
    <text evidence="2">The sequence shown here is derived from an EMBL/GenBank/DDBJ whole genome shotgun (WGS) entry which is preliminary data.</text>
</comment>